<dbReference type="PANTHER" id="PTHR43441:SF12">
    <property type="entry name" value="RIBOSOMAL N-ACETYLTRANSFERASE YDAF-RELATED"/>
    <property type="match status" value="1"/>
</dbReference>
<keyword evidence="3" id="KW-1185">Reference proteome</keyword>
<dbReference type="InterPro" id="IPR016181">
    <property type="entry name" value="Acyl_CoA_acyltransferase"/>
</dbReference>
<accession>A0ABR6KKM6</accession>
<sequence>MDNRNITSDLQFRKAEETDIERIWVIIGQAKEQMRRLNSHQWDENYPALETIDQDIKTGNGYVFCKENKVVAYGVISFDGEPVYKDIDGKWTNELPYMIVHRLAIADEMKRQGIAKRFMLEAEKVSRRKGIYNFRVDTNYDNEYMLHLIDSLGFEYTGEVCYRGNNTRKAFEKCIYPHVSSFGVPGYTIREAIYEDAEVIYNAIDKNRDDLRTWLPFVDSLKSIADEQSFLESSLKVPYEERDIVYIIEKGKSICGLIGFHFSDRANYRTEIGYWLLPEYRGKGIVTRAVHHLCLLAFFEKGFNRIQIRCAVGNAASNAIPQRLGFTQEGTERDGELLITGEYTDINVYSILKKEIAE</sequence>
<dbReference type="PANTHER" id="PTHR43441">
    <property type="entry name" value="RIBOSOMAL-PROTEIN-SERINE ACETYLTRANSFERASE"/>
    <property type="match status" value="1"/>
</dbReference>
<dbReference type="CDD" id="cd04301">
    <property type="entry name" value="NAT_SF"/>
    <property type="match status" value="2"/>
</dbReference>
<dbReference type="RefSeq" id="WP_183669671.1">
    <property type="nucleotide sequence ID" value="NZ_BMPB01000002.1"/>
</dbReference>
<reference evidence="2 3" key="1">
    <citation type="submission" date="2020-08" db="EMBL/GenBank/DDBJ databases">
        <title>Genomic Encyclopedia of Type Strains, Phase IV (KMG-IV): sequencing the most valuable type-strain genomes for metagenomic binning, comparative biology and taxonomic classification.</title>
        <authorList>
            <person name="Goeker M."/>
        </authorList>
    </citation>
    <scope>NUCLEOTIDE SEQUENCE [LARGE SCALE GENOMIC DNA]</scope>
    <source>
        <strain evidence="2 3">DSM 102983</strain>
    </source>
</reference>
<dbReference type="EMBL" id="JACHOC010000002">
    <property type="protein sequence ID" value="MBB4621403.1"/>
    <property type="molecule type" value="Genomic_DNA"/>
</dbReference>
<name>A0ABR6KKM6_9BACT</name>
<dbReference type="InterPro" id="IPR000182">
    <property type="entry name" value="GNAT_dom"/>
</dbReference>
<gene>
    <name evidence="2" type="ORF">GGQ57_001297</name>
</gene>
<evidence type="ECO:0000313" key="2">
    <source>
        <dbReference type="EMBL" id="MBB4621403.1"/>
    </source>
</evidence>
<dbReference type="Proteomes" id="UP000533637">
    <property type="component" value="Unassembled WGS sequence"/>
</dbReference>
<comment type="caution">
    <text evidence="2">The sequence shown here is derived from an EMBL/GenBank/DDBJ whole genome shotgun (WGS) entry which is preliminary data.</text>
</comment>
<dbReference type="Pfam" id="PF00583">
    <property type="entry name" value="Acetyltransf_1"/>
    <property type="match status" value="1"/>
</dbReference>
<proteinExistence type="predicted"/>
<dbReference type="Pfam" id="PF13302">
    <property type="entry name" value="Acetyltransf_3"/>
    <property type="match status" value="1"/>
</dbReference>
<feature type="domain" description="N-acetyltransferase" evidence="1">
    <location>
        <begin position="187"/>
        <end position="355"/>
    </location>
</feature>
<evidence type="ECO:0000313" key="3">
    <source>
        <dbReference type="Proteomes" id="UP000533637"/>
    </source>
</evidence>
<dbReference type="SUPFAM" id="SSF55729">
    <property type="entry name" value="Acyl-CoA N-acyltransferases (Nat)"/>
    <property type="match status" value="2"/>
</dbReference>
<dbReference type="PROSITE" id="PS51186">
    <property type="entry name" value="GNAT"/>
    <property type="match status" value="2"/>
</dbReference>
<evidence type="ECO:0000259" key="1">
    <source>
        <dbReference type="PROSITE" id="PS51186"/>
    </source>
</evidence>
<protein>
    <submittedName>
        <fullName evidence="2">RimJ/RimL family protein N-acetyltransferase</fullName>
    </submittedName>
</protein>
<dbReference type="InterPro" id="IPR051908">
    <property type="entry name" value="Ribosomal_N-acetyltransferase"/>
</dbReference>
<dbReference type="Gene3D" id="3.40.630.30">
    <property type="match status" value="2"/>
</dbReference>
<feature type="domain" description="N-acetyltransferase" evidence="1">
    <location>
        <begin position="10"/>
        <end position="174"/>
    </location>
</feature>
<organism evidence="2 3">
    <name type="scientific">Parabacteroides faecis</name>
    <dbReference type="NCBI Taxonomy" id="1217282"/>
    <lineage>
        <taxon>Bacteria</taxon>
        <taxon>Pseudomonadati</taxon>
        <taxon>Bacteroidota</taxon>
        <taxon>Bacteroidia</taxon>
        <taxon>Bacteroidales</taxon>
        <taxon>Tannerellaceae</taxon>
        <taxon>Parabacteroides</taxon>
    </lineage>
</organism>